<organism evidence="1">
    <name type="scientific">marine metagenome</name>
    <dbReference type="NCBI Taxonomy" id="408172"/>
    <lineage>
        <taxon>unclassified sequences</taxon>
        <taxon>metagenomes</taxon>
        <taxon>ecological metagenomes</taxon>
    </lineage>
</organism>
<accession>A0A382ZGI9</accession>
<reference evidence="1" key="1">
    <citation type="submission" date="2018-05" db="EMBL/GenBank/DDBJ databases">
        <authorList>
            <person name="Lanie J.A."/>
            <person name="Ng W.-L."/>
            <person name="Kazmierczak K.M."/>
            <person name="Andrzejewski T.M."/>
            <person name="Davidsen T.M."/>
            <person name="Wayne K.J."/>
            <person name="Tettelin H."/>
            <person name="Glass J.I."/>
            <person name="Rusch D."/>
            <person name="Podicherti R."/>
            <person name="Tsui H.-C.T."/>
            <person name="Winkler M.E."/>
        </authorList>
    </citation>
    <scope>NUCLEOTIDE SEQUENCE</scope>
</reference>
<proteinExistence type="predicted"/>
<feature type="non-terminal residue" evidence="1">
    <location>
        <position position="1"/>
    </location>
</feature>
<name>A0A382ZGI9_9ZZZZ</name>
<dbReference type="EMBL" id="UINC01183195">
    <property type="protein sequence ID" value="SVD93818.1"/>
    <property type="molecule type" value="Genomic_DNA"/>
</dbReference>
<evidence type="ECO:0000313" key="1">
    <source>
        <dbReference type="EMBL" id="SVD93818.1"/>
    </source>
</evidence>
<sequence length="41" mass="4101">VALIVGCGEETDTAQKSAAQVAFVAPGSDSVLQMHADGINV</sequence>
<feature type="non-terminal residue" evidence="1">
    <location>
        <position position="41"/>
    </location>
</feature>
<gene>
    <name evidence="1" type="ORF">METZ01_LOCUS446672</name>
</gene>
<dbReference type="AlphaFoldDB" id="A0A382ZGI9"/>
<protein>
    <submittedName>
        <fullName evidence="1">Uncharacterized protein</fullName>
    </submittedName>
</protein>